<accession>A0ABY4BFF4</accession>
<feature type="binding site" evidence="10">
    <location>
        <position position="16"/>
    </location>
    <ligand>
        <name>Mg(2+)</name>
        <dbReference type="ChEBI" id="CHEBI:18420"/>
    </ligand>
</feature>
<comment type="cofactor">
    <cofactor evidence="10">
        <name>K(+)</name>
        <dbReference type="ChEBI" id="CHEBI:29103"/>
    </cofactor>
    <text evidence="10">Binds 1 potassium ion per subunit.</text>
</comment>
<feature type="binding site" evidence="10">
    <location>
        <position position="258"/>
    </location>
    <ligand>
        <name>L-methionine</name>
        <dbReference type="ChEBI" id="CHEBI:57844"/>
        <note>ligand shared between two neighboring subunits</note>
    </ligand>
</feature>
<keyword evidence="3 10" id="KW-0554">One-carbon metabolism</keyword>
<proteinExistence type="inferred from homology"/>
<evidence type="ECO:0000313" key="17">
    <source>
        <dbReference type="Proteomes" id="UP000831068"/>
    </source>
</evidence>
<comment type="cofactor">
    <cofactor evidence="10">
        <name>Mg(2+)</name>
        <dbReference type="ChEBI" id="CHEBI:18420"/>
    </cofactor>
    <text evidence="10">Binds 2 divalent ions per subunit.</text>
</comment>
<feature type="binding site" description="in other chain" evidence="10">
    <location>
        <begin position="249"/>
        <end position="250"/>
    </location>
    <ligand>
        <name>ATP</name>
        <dbReference type="ChEBI" id="CHEBI:30616"/>
        <note>ligand shared between two neighboring subunits</note>
    </ligand>
</feature>
<dbReference type="Proteomes" id="UP000831068">
    <property type="component" value="Chromosome"/>
</dbReference>
<feature type="binding site" evidence="10">
    <location>
        <position position="258"/>
    </location>
    <ligand>
        <name>ATP</name>
        <dbReference type="ChEBI" id="CHEBI:30616"/>
        <note>ligand shared between two neighboring subunits</note>
    </ligand>
</feature>
<dbReference type="PIRSF" id="PIRSF000497">
    <property type="entry name" value="MAT"/>
    <property type="match status" value="1"/>
</dbReference>
<dbReference type="InterPro" id="IPR022629">
    <property type="entry name" value="S-AdoMet_synt_central"/>
</dbReference>
<evidence type="ECO:0000256" key="3">
    <source>
        <dbReference type="ARBA" id="ARBA00022563"/>
    </source>
</evidence>
<feature type="domain" description="S-adenosylmethionine synthetase N-terminal" evidence="13">
    <location>
        <begin position="3"/>
        <end position="100"/>
    </location>
</feature>
<dbReference type="Pfam" id="PF00438">
    <property type="entry name" value="S-AdoMet_synt_N"/>
    <property type="match status" value="1"/>
</dbReference>
<dbReference type="EMBL" id="CP094529">
    <property type="protein sequence ID" value="UOE37896.1"/>
    <property type="molecule type" value="Genomic_DNA"/>
</dbReference>
<dbReference type="EC" id="2.5.1.6" evidence="10"/>
<keyword evidence="8 10" id="KW-0460">Magnesium</keyword>
<feature type="binding site" description="in other chain" evidence="10">
    <location>
        <position position="55"/>
    </location>
    <ligand>
        <name>L-methionine</name>
        <dbReference type="ChEBI" id="CHEBI:57844"/>
        <note>ligand shared between two neighboring subunits</note>
    </ligand>
</feature>
<evidence type="ECO:0000256" key="1">
    <source>
        <dbReference type="ARBA" id="ARBA00005224"/>
    </source>
</evidence>
<dbReference type="Pfam" id="PF02773">
    <property type="entry name" value="S-AdoMet_synt_C"/>
    <property type="match status" value="1"/>
</dbReference>
<evidence type="ECO:0000256" key="6">
    <source>
        <dbReference type="ARBA" id="ARBA00022741"/>
    </source>
</evidence>
<keyword evidence="7 10" id="KW-0067">ATP-binding</keyword>
<reference evidence="16 17" key="1">
    <citation type="submission" date="2022-03" db="EMBL/GenBank/DDBJ databases">
        <title>Chryseobacterium sp. isolated from the Andong Sikhe.</title>
        <authorList>
            <person name="Won M."/>
            <person name="Kim S.-J."/>
            <person name="Kwon S.-W."/>
        </authorList>
    </citation>
    <scope>NUCLEOTIDE SEQUENCE [LARGE SCALE GENOMIC DNA]</scope>
    <source>
        <strain evidence="16 17">ADR-1</strain>
    </source>
</reference>
<evidence type="ECO:0000259" key="14">
    <source>
        <dbReference type="Pfam" id="PF02772"/>
    </source>
</evidence>
<comment type="subunit">
    <text evidence="10">Homotetramer; dimer of dimers.</text>
</comment>
<evidence type="ECO:0000256" key="4">
    <source>
        <dbReference type="ARBA" id="ARBA00022679"/>
    </source>
</evidence>
<comment type="catalytic activity">
    <reaction evidence="10">
        <text>L-methionine + ATP + H2O = S-adenosyl-L-methionine + phosphate + diphosphate</text>
        <dbReference type="Rhea" id="RHEA:21080"/>
        <dbReference type="ChEBI" id="CHEBI:15377"/>
        <dbReference type="ChEBI" id="CHEBI:30616"/>
        <dbReference type="ChEBI" id="CHEBI:33019"/>
        <dbReference type="ChEBI" id="CHEBI:43474"/>
        <dbReference type="ChEBI" id="CHEBI:57844"/>
        <dbReference type="ChEBI" id="CHEBI:59789"/>
        <dbReference type="EC" id="2.5.1.6"/>
    </reaction>
</comment>
<dbReference type="CDD" id="cd18079">
    <property type="entry name" value="S-AdoMet_synt"/>
    <property type="match status" value="1"/>
</dbReference>
<keyword evidence="5 10" id="KW-0479">Metal-binding</keyword>
<dbReference type="GO" id="GO:0004478">
    <property type="term" value="F:methionine adenosyltransferase activity"/>
    <property type="evidence" value="ECO:0007669"/>
    <property type="project" value="UniProtKB-EC"/>
</dbReference>
<dbReference type="NCBIfam" id="TIGR01034">
    <property type="entry name" value="metK"/>
    <property type="match status" value="1"/>
</dbReference>
<feature type="binding site" evidence="10">
    <location>
        <position position="285"/>
    </location>
    <ligand>
        <name>ATP</name>
        <dbReference type="ChEBI" id="CHEBI:30616"/>
        <note>ligand shared between two neighboring subunits</note>
    </ligand>
</feature>
<dbReference type="PROSITE" id="PS00376">
    <property type="entry name" value="ADOMET_SYNTHASE_1"/>
    <property type="match status" value="1"/>
</dbReference>
<dbReference type="HAMAP" id="MF_00086">
    <property type="entry name" value="S_AdoMet_synth1"/>
    <property type="match status" value="1"/>
</dbReference>
<evidence type="ECO:0000256" key="12">
    <source>
        <dbReference type="RuleBase" id="RU004462"/>
    </source>
</evidence>
<comment type="pathway">
    <text evidence="1 10">Amino-acid biosynthesis; S-adenosyl-L-methionine biosynthesis; S-adenosyl-L-methionine from L-methionine: step 1/1.</text>
</comment>
<evidence type="ECO:0000256" key="2">
    <source>
        <dbReference type="ARBA" id="ARBA00009685"/>
    </source>
</evidence>
<dbReference type="InterPro" id="IPR022630">
    <property type="entry name" value="S-AdoMet_synt_C"/>
</dbReference>
<feature type="binding site" description="in other chain" evidence="10">
    <location>
        <position position="289"/>
    </location>
    <ligand>
        <name>L-methionine</name>
        <dbReference type="ChEBI" id="CHEBI:57844"/>
        <note>ligand shared between two neighboring subunits</note>
    </ligand>
</feature>
<evidence type="ECO:0000256" key="9">
    <source>
        <dbReference type="ARBA" id="ARBA00022958"/>
    </source>
</evidence>
<evidence type="ECO:0000259" key="13">
    <source>
        <dbReference type="Pfam" id="PF00438"/>
    </source>
</evidence>
<evidence type="ECO:0000256" key="7">
    <source>
        <dbReference type="ARBA" id="ARBA00022840"/>
    </source>
</evidence>
<protein>
    <recommendedName>
        <fullName evidence="10">S-adenosylmethionine synthase</fullName>
        <shortName evidence="10">AdoMet synthase</shortName>
        <ecNumber evidence="10">2.5.1.6</ecNumber>
    </recommendedName>
    <alternativeName>
        <fullName evidence="10">MAT</fullName>
    </alternativeName>
    <alternativeName>
        <fullName evidence="10">Methionine adenosyltransferase</fullName>
    </alternativeName>
</protein>
<sequence length="426" mass="46775">MSYLFTSESVSEGHPDKIADQISDALIDHFLAYDKNSKVACETLVTTGQVVLAGEVKSDAYLDVQTIARDVINGIGYTKGEYMFNGDSCGVISAIHEQSPDINQGVDRTVNDESFEAKANAQGAGDQGMMFGYATNETANYMPLALDLAHTILKELSAIRRENSDITYLRPDAKSQVTIEYSDDHKPIRIDSIVVSTQHDDFGSEEEMLNKIREDIKNILIPRVVAQQSEEIKALFNDQIKYHINPTGKFVIGGPHGDTGLTGRKIIVDTYGGKGAHGGGAFSGKDPSKVDRSAAYATRHIAKNLVAAGVADEVLVQVSYAIGVAEPCGLYINTFGTAKVDMHDGEIAKKVSTIFDLRPYAIEQNLKLRNPIYQETASYGHMGREHYVADKTFNKGQKNELTLEGLEFFTWEKLDKVEEIKSSFGI</sequence>
<keyword evidence="10" id="KW-0963">Cytoplasm</keyword>
<feature type="domain" description="S-adenosylmethionine synthetase C-terminal" evidence="15">
    <location>
        <begin position="252"/>
        <end position="387"/>
    </location>
</feature>
<dbReference type="PROSITE" id="PS00377">
    <property type="entry name" value="ADOMET_SYNTHASE_2"/>
    <property type="match status" value="1"/>
</dbReference>
<organism evidence="16 17">
    <name type="scientific">Chryseobacterium oryzae</name>
    <dbReference type="NCBI Taxonomy" id="2929799"/>
    <lineage>
        <taxon>Bacteria</taxon>
        <taxon>Pseudomonadati</taxon>
        <taxon>Bacteroidota</taxon>
        <taxon>Flavobacteriia</taxon>
        <taxon>Flavobacteriales</taxon>
        <taxon>Weeksellaceae</taxon>
        <taxon>Chryseobacterium group</taxon>
        <taxon>Chryseobacterium</taxon>
    </lineage>
</organism>
<evidence type="ECO:0000313" key="16">
    <source>
        <dbReference type="EMBL" id="UOE37896.1"/>
    </source>
</evidence>
<feature type="domain" description="S-adenosylmethionine synthetase central" evidence="14">
    <location>
        <begin position="122"/>
        <end position="250"/>
    </location>
</feature>
<dbReference type="SUPFAM" id="SSF55973">
    <property type="entry name" value="S-adenosylmethionine synthetase"/>
    <property type="match status" value="3"/>
</dbReference>
<evidence type="ECO:0000256" key="10">
    <source>
        <dbReference type="HAMAP-Rule" id="MF_00086"/>
    </source>
</evidence>
<keyword evidence="6 10" id="KW-0547">Nucleotide-binding</keyword>
<name>A0ABY4BFF4_9FLAO</name>
<feature type="binding site" description="in other chain" evidence="10">
    <location>
        <begin position="172"/>
        <end position="174"/>
    </location>
    <ligand>
        <name>ATP</name>
        <dbReference type="ChEBI" id="CHEBI:30616"/>
        <note>ligand shared between two neighboring subunits</note>
    </ligand>
</feature>
<dbReference type="InterPro" id="IPR022628">
    <property type="entry name" value="S-AdoMet_synt_N"/>
</dbReference>
<gene>
    <name evidence="10 16" type="primary">metK</name>
    <name evidence="16" type="ORF">MTP08_12705</name>
</gene>
<evidence type="ECO:0000256" key="11">
    <source>
        <dbReference type="RuleBase" id="RU000542"/>
    </source>
</evidence>
<feature type="binding site" description="in other chain" evidence="10">
    <location>
        <position position="98"/>
    </location>
    <ligand>
        <name>L-methionine</name>
        <dbReference type="ChEBI" id="CHEBI:57844"/>
        <note>ligand shared between two neighboring subunits</note>
    </ligand>
</feature>
<comment type="similarity">
    <text evidence="2 10 12">Belongs to the AdoMet synthase family.</text>
</comment>
<feature type="region of interest" description="Flexible loop" evidence="10">
    <location>
        <begin position="98"/>
        <end position="108"/>
    </location>
</feature>
<evidence type="ECO:0000256" key="8">
    <source>
        <dbReference type="ARBA" id="ARBA00022842"/>
    </source>
</evidence>
<comment type="function">
    <text evidence="10">Catalyzes the formation of S-adenosylmethionine (AdoMet) from methionine and ATP. The overall synthetic reaction is composed of two sequential steps, AdoMet formation and the subsequent tripolyphosphate hydrolysis which occurs prior to release of AdoMet from the enzyme.</text>
</comment>
<feature type="binding site" description="in other chain" evidence="10">
    <location>
        <begin position="264"/>
        <end position="265"/>
    </location>
    <ligand>
        <name>ATP</name>
        <dbReference type="ChEBI" id="CHEBI:30616"/>
        <note>ligand shared between two neighboring subunits</note>
    </ligand>
</feature>
<comment type="subcellular location">
    <subcellularLocation>
        <location evidence="10 11">Cytoplasm</location>
    </subcellularLocation>
</comment>
<dbReference type="InterPro" id="IPR002133">
    <property type="entry name" value="S-AdoMet_synthetase"/>
</dbReference>
<dbReference type="InterPro" id="IPR022631">
    <property type="entry name" value="ADOMET_SYNTHASE_CS"/>
</dbReference>
<dbReference type="PANTHER" id="PTHR11964">
    <property type="entry name" value="S-ADENOSYLMETHIONINE SYNTHETASE"/>
    <property type="match status" value="1"/>
</dbReference>
<evidence type="ECO:0000259" key="15">
    <source>
        <dbReference type="Pfam" id="PF02773"/>
    </source>
</evidence>
<dbReference type="Gene3D" id="3.30.300.10">
    <property type="match status" value="3"/>
</dbReference>
<keyword evidence="17" id="KW-1185">Reference proteome</keyword>
<keyword evidence="9 10" id="KW-0630">Potassium</keyword>
<feature type="binding site" evidence="10">
    <location>
        <position position="42"/>
    </location>
    <ligand>
        <name>K(+)</name>
        <dbReference type="ChEBI" id="CHEBI:29103"/>
    </ligand>
</feature>
<feature type="binding site" description="in other chain" evidence="10">
    <location>
        <position position="14"/>
    </location>
    <ligand>
        <name>ATP</name>
        <dbReference type="ChEBI" id="CHEBI:30616"/>
        <note>ligand shared between two neighboring subunits</note>
    </ligand>
</feature>
<feature type="binding site" evidence="10">
    <location>
        <position position="281"/>
    </location>
    <ligand>
        <name>ATP</name>
        <dbReference type="ChEBI" id="CHEBI:30616"/>
        <note>ligand shared between two neighboring subunits</note>
    </ligand>
</feature>
<dbReference type="RefSeq" id="WP_209389878.1">
    <property type="nucleotide sequence ID" value="NZ_CP094529.1"/>
</dbReference>
<evidence type="ECO:0000256" key="5">
    <source>
        <dbReference type="ARBA" id="ARBA00022723"/>
    </source>
</evidence>
<dbReference type="InterPro" id="IPR022636">
    <property type="entry name" value="S-AdoMet_synthetase_sfam"/>
</dbReference>
<dbReference type="Pfam" id="PF02772">
    <property type="entry name" value="S-AdoMet_synt_M"/>
    <property type="match status" value="1"/>
</dbReference>
<keyword evidence="4 10" id="KW-0808">Transferase</keyword>